<evidence type="ECO:0000313" key="3">
    <source>
        <dbReference type="Proteomes" id="UP001457282"/>
    </source>
</evidence>
<feature type="transmembrane region" description="Helical" evidence="1">
    <location>
        <begin position="1149"/>
        <end position="1171"/>
    </location>
</feature>
<comment type="caution">
    <text evidence="2">The sequence shown here is derived from an EMBL/GenBank/DDBJ whole genome shotgun (WGS) entry which is preliminary data.</text>
</comment>
<gene>
    <name evidence="2" type="ORF">M0R45_020693</name>
</gene>
<sequence>MAGSEQSNLWDNVIKQTKEAQEKGSDPLLWSVQVSSILSSAGVSLPSIELANVLVSYMCWENNVPILWKFLENAMVYNMVPSMVVLALLSSRVIPSRRFQPAAYRLYMELLKRHAFSLRSQINGPNYQMVMQSIDAILDLSQIFGLQTSEAGTVVVGFIFSSLWQLVDASLDDEGLLEHDNPEKKSRWVRKSQEMDIDGLHNRYEKGNEHYEKLQNQNTVIAIELIAQFLDNKLTSKILNLAKQNMPTHWEAFLEQLQLLAVNSSALKNSKVTSSEVLLQLASDICIGSTKSKLPSRLVQKCHEIRDSSLGLCHGTGRSTIWLPLDLVLEDALTLTRVVNATSLIEVLTGLIKILRAINCVTWHDTFLYLWIAALRLVQRERNPIDSPMPHLYSRLCILLSITTLVVAGLIEEDESAKVDETDHTCAYQWKKQKVTGKSRQDLVSSLQMLGNFIGLLAPPRSAVSAANRAAAKAMFFISGTSVESSYLDGISMNENSADYLGNMRHLIVEACIARNLLDTSAYFWPGYVKGCINEIPCNIPSQMPCWSSLMQGASLTPLLAKALLSAPASSLTELEKIFEIAVNGSDYEKISAATILCGASLTQGWNIQEHTAHFIIRLLSPPPPTDHSGSGSHLRGHAPLLNALMSGISSVDCIKIFSLLGMVPQLACSLMAICEIFGSCVSSGSCSHTTENETSAHTVFSNGFTLFLKLWRFDRCFGGRPTDIPTVGSNLTPDYLLLLQNSYLTSSGNVHQDHNKRRLTAVASSLSEHPISIDSFPNLKSWYMQHIACIASTLSGLAQGTSVHRHVDELFNFMFKEQDQGRESLDCNTSGSCSPSREADEYTYLSKLPAWDILAAVQHVVDAALTACANGRLSPRKLAMGLKILVDFLPASLGTIVSYLSAEITRGVWKPASMNGTDWPSPDANLSSVREKIKTIVSATAVHVPSGASGGSCQATLPLTLAALVSLTITYKTDRDSQRYLDLPAQVLASAAASCPWPCMPIVYSLWSQKAKRWSGFFVFSASRTVFLQNHKALVQLLRSCFTATLGLHSDPLSCNGGIGALLGHGIASDAHDKVSPVAPGILYIHVYPHLSDVFFLNKEIVSLLIHCVRDITSSGFPMEECKRMKMVMNVRIQGQYQMASSLTRVKLVASLAASLVWSSGGLGLVQSLFEEFLPSWFVSDHSSKQEGESNAVAWLKGYVVSYFASLCGAFVWGVDSSSWGSKRRRKILGTHMEFLANALQGQIKLGCDEITWRAYVLGFISLMVICMPTWILEVDVHVMKIISKKLSDWNERELALELLGIRGHDFMGAAAEIIIESQP</sequence>
<organism evidence="2 3">
    <name type="scientific">Rubus argutus</name>
    <name type="common">Southern blackberry</name>
    <dbReference type="NCBI Taxonomy" id="59490"/>
    <lineage>
        <taxon>Eukaryota</taxon>
        <taxon>Viridiplantae</taxon>
        <taxon>Streptophyta</taxon>
        <taxon>Embryophyta</taxon>
        <taxon>Tracheophyta</taxon>
        <taxon>Spermatophyta</taxon>
        <taxon>Magnoliopsida</taxon>
        <taxon>eudicotyledons</taxon>
        <taxon>Gunneridae</taxon>
        <taxon>Pentapetalae</taxon>
        <taxon>rosids</taxon>
        <taxon>fabids</taxon>
        <taxon>Rosales</taxon>
        <taxon>Rosaceae</taxon>
        <taxon>Rosoideae</taxon>
        <taxon>Rosoideae incertae sedis</taxon>
        <taxon>Rubus</taxon>
    </lineage>
</organism>
<accession>A0AAW1X967</accession>
<feature type="transmembrane region" description="Helical" evidence="1">
    <location>
        <begin position="988"/>
        <end position="1008"/>
    </location>
</feature>
<feature type="transmembrane region" description="Helical" evidence="1">
    <location>
        <begin position="1195"/>
        <end position="1216"/>
    </location>
</feature>
<reference evidence="2 3" key="1">
    <citation type="journal article" date="2023" name="G3 (Bethesda)">
        <title>A chromosome-length genome assembly and annotation of blackberry (Rubus argutus, cv. 'Hillquist').</title>
        <authorList>
            <person name="Bruna T."/>
            <person name="Aryal R."/>
            <person name="Dudchenko O."/>
            <person name="Sargent D.J."/>
            <person name="Mead D."/>
            <person name="Buti M."/>
            <person name="Cavallini A."/>
            <person name="Hytonen T."/>
            <person name="Andres J."/>
            <person name="Pham M."/>
            <person name="Weisz D."/>
            <person name="Mascagni F."/>
            <person name="Usai G."/>
            <person name="Natali L."/>
            <person name="Bassil N."/>
            <person name="Fernandez G.E."/>
            <person name="Lomsadze A."/>
            <person name="Armour M."/>
            <person name="Olukolu B."/>
            <person name="Poorten T."/>
            <person name="Britton C."/>
            <person name="Davik J."/>
            <person name="Ashrafi H."/>
            <person name="Aiden E.L."/>
            <person name="Borodovsky M."/>
            <person name="Worthington M."/>
        </authorList>
    </citation>
    <scope>NUCLEOTIDE SEQUENCE [LARGE SCALE GENOMIC DNA]</scope>
    <source>
        <strain evidence="2">PI 553951</strain>
    </source>
</reference>
<keyword evidence="1" id="KW-1133">Transmembrane helix</keyword>
<dbReference type="EMBL" id="JBEDUW010000004">
    <property type="protein sequence ID" value="KAK9933496.1"/>
    <property type="molecule type" value="Genomic_DNA"/>
</dbReference>
<dbReference type="InterPro" id="IPR039638">
    <property type="entry name" value="MED33A/B"/>
</dbReference>
<dbReference type="PANTHER" id="PTHR33739:SF5">
    <property type="entry name" value="MEDIATOR OF RNA POLYMERASE II TRANSCRIPTION SUBUNIT 33A"/>
    <property type="match status" value="1"/>
</dbReference>
<keyword evidence="1" id="KW-0472">Membrane</keyword>
<evidence type="ECO:0000256" key="1">
    <source>
        <dbReference type="SAM" id="Phobius"/>
    </source>
</evidence>
<keyword evidence="3" id="KW-1185">Reference proteome</keyword>
<feature type="transmembrane region" description="Helical" evidence="1">
    <location>
        <begin position="1256"/>
        <end position="1274"/>
    </location>
</feature>
<keyword evidence="1" id="KW-0812">Transmembrane</keyword>
<dbReference type="PANTHER" id="PTHR33739">
    <property type="entry name" value="OS07G0681500 PROTEIN"/>
    <property type="match status" value="1"/>
</dbReference>
<dbReference type="GO" id="GO:2000762">
    <property type="term" value="P:regulation of phenylpropanoid metabolic process"/>
    <property type="evidence" value="ECO:0007669"/>
    <property type="project" value="InterPro"/>
</dbReference>
<name>A0AAW1X967_RUBAR</name>
<dbReference type="GO" id="GO:0016592">
    <property type="term" value="C:mediator complex"/>
    <property type="evidence" value="ECO:0007669"/>
    <property type="project" value="InterPro"/>
</dbReference>
<proteinExistence type="predicted"/>
<protein>
    <recommendedName>
        <fullName evidence="4">Mediator of RNA polymerase II transcription subunit 33A</fullName>
    </recommendedName>
</protein>
<dbReference type="Proteomes" id="UP001457282">
    <property type="component" value="Unassembled WGS sequence"/>
</dbReference>
<evidence type="ECO:0008006" key="4">
    <source>
        <dbReference type="Google" id="ProtNLM"/>
    </source>
</evidence>
<evidence type="ECO:0000313" key="2">
    <source>
        <dbReference type="EMBL" id="KAK9933496.1"/>
    </source>
</evidence>